<organism evidence="1 2">
    <name type="scientific">Catharanthus roseus</name>
    <name type="common">Madagascar periwinkle</name>
    <name type="synonym">Vinca rosea</name>
    <dbReference type="NCBI Taxonomy" id="4058"/>
    <lineage>
        <taxon>Eukaryota</taxon>
        <taxon>Viridiplantae</taxon>
        <taxon>Streptophyta</taxon>
        <taxon>Embryophyta</taxon>
        <taxon>Tracheophyta</taxon>
        <taxon>Spermatophyta</taxon>
        <taxon>Magnoliopsida</taxon>
        <taxon>eudicotyledons</taxon>
        <taxon>Gunneridae</taxon>
        <taxon>Pentapetalae</taxon>
        <taxon>asterids</taxon>
        <taxon>lamiids</taxon>
        <taxon>Gentianales</taxon>
        <taxon>Apocynaceae</taxon>
        <taxon>Rauvolfioideae</taxon>
        <taxon>Vinceae</taxon>
        <taxon>Catharanthinae</taxon>
        <taxon>Catharanthus</taxon>
    </lineage>
</organism>
<evidence type="ECO:0000313" key="2">
    <source>
        <dbReference type="Proteomes" id="UP001060085"/>
    </source>
</evidence>
<sequence>MSSLFSIFLLLSLLLLLSHCYSFLHHPYHWIRKQNRKKRRRFLLKYQLGKNTYDVVAGFQFYNCCRCSFPLTLTSPTTVTSPENGEVFYLKLRRGRHSVYDCGSLCLMVQ</sequence>
<keyword evidence="2" id="KW-1185">Reference proteome</keyword>
<reference evidence="2" key="1">
    <citation type="journal article" date="2023" name="Nat. Plants">
        <title>Single-cell RNA sequencing provides a high-resolution roadmap for understanding the multicellular compartmentation of specialized metabolism.</title>
        <authorList>
            <person name="Sun S."/>
            <person name="Shen X."/>
            <person name="Li Y."/>
            <person name="Li Y."/>
            <person name="Wang S."/>
            <person name="Li R."/>
            <person name="Zhang H."/>
            <person name="Shen G."/>
            <person name="Guo B."/>
            <person name="Wei J."/>
            <person name="Xu J."/>
            <person name="St-Pierre B."/>
            <person name="Chen S."/>
            <person name="Sun C."/>
        </authorList>
    </citation>
    <scope>NUCLEOTIDE SEQUENCE [LARGE SCALE GENOMIC DNA]</scope>
</reference>
<dbReference type="EMBL" id="CM044706">
    <property type="protein sequence ID" value="KAI5659229.1"/>
    <property type="molecule type" value="Genomic_DNA"/>
</dbReference>
<name>A0ACC0AEJ1_CATRO</name>
<comment type="caution">
    <text evidence="1">The sequence shown here is derived from an EMBL/GenBank/DDBJ whole genome shotgun (WGS) entry which is preliminary data.</text>
</comment>
<accession>A0ACC0AEJ1</accession>
<gene>
    <name evidence="1" type="ORF">M9H77_28022</name>
</gene>
<protein>
    <submittedName>
        <fullName evidence="1">Uncharacterized protein</fullName>
    </submittedName>
</protein>
<proteinExistence type="predicted"/>
<evidence type="ECO:0000313" key="1">
    <source>
        <dbReference type="EMBL" id="KAI5659229.1"/>
    </source>
</evidence>
<dbReference type="Proteomes" id="UP001060085">
    <property type="component" value="Linkage Group LG06"/>
</dbReference>